<dbReference type="KEGG" id="mlr:MELLADRAFT_104001"/>
<dbReference type="VEuPathDB" id="FungiDB:MELLADRAFT_104001"/>
<dbReference type="RefSeq" id="XP_007407380.1">
    <property type="nucleotide sequence ID" value="XM_007407318.1"/>
</dbReference>
<dbReference type="HOGENOM" id="CLU_1825707_0_0_1"/>
<evidence type="ECO:0000313" key="2">
    <source>
        <dbReference type="EMBL" id="EGG09653.1"/>
    </source>
</evidence>
<name>F4RD84_MELLP</name>
<evidence type="ECO:0000256" key="1">
    <source>
        <dbReference type="SAM" id="MobiDB-lite"/>
    </source>
</evidence>
<keyword evidence="3" id="KW-1185">Reference proteome</keyword>
<dbReference type="STRING" id="747676.F4RD84"/>
<dbReference type="GeneID" id="18922134"/>
<evidence type="ECO:0000313" key="3">
    <source>
        <dbReference type="Proteomes" id="UP000001072"/>
    </source>
</evidence>
<dbReference type="OrthoDB" id="6022at2759"/>
<dbReference type="AlphaFoldDB" id="F4RD84"/>
<protein>
    <submittedName>
        <fullName evidence="2">Uncharacterized protein</fullName>
    </submittedName>
</protein>
<dbReference type="EMBL" id="GL883097">
    <property type="protein sequence ID" value="EGG09653.1"/>
    <property type="molecule type" value="Genomic_DNA"/>
</dbReference>
<gene>
    <name evidence="2" type="ORF">MELLADRAFT_104001</name>
</gene>
<accession>F4RD84</accession>
<dbReference type="InParanoid" id="F4RD84"/>
<proteinExistence type="predicted"/>
<feature type="compositionally biased region" description="Acidic residues" evidence="1">
    <location>
        <begin position="1"/>
        <end position="11"/>
    </location>
</feature>
<feature type="compositionally biased region" description="Basic and acidic residues" evidence="1">
    <location>
        <begin position="12"/>
        <end position="36"/>
    </location>
</feature>
<dbReference type="InterPro" id="IPR018609">
    <property type="entry name" value="Bud13"/>
</dbReference>
<sequence>MNDVVEEENGPDEDHLPKDHQIITSVQRDDKKAGADKLSKMAAQTFARTINGQEMNQEMEGVQRWNGPAAGFLTKTGQGGKIGSLFLTTVEVTSWSGYVDAYERHNSNHMMELQIFNLHLRRDHGYGMQKKYPKWKGLSYL</sequence>
<dbReference type="Pfam" id="PF09736">
    <property type="entry name" value="Bud13"/>
    <property type="match status" value="1"/>
</dbReference>
<organism evidence="3">
    <name type="scientific">Melampsora larici-populina (strain 98AG31 / pathotype 3-4-7)</name>
    <name type="common">Poplar leaf rust fungus</name>
    <dbReference type="NCBI Taxonomy" id="747676"/>
    <lineage>
        <taxon>Eukaryota</taxon>
        <taxon>Fungi</taxon>
        <taxon>Dikarya</taxon>
        <taxon>Basidiomycota</taxon>
        <taxon>Pucciniomycotina</taxon>
        <taxon>Pucciniomycetes</taxon>
        <taxon>Pucciniales</taxon>
        <taxon>Melampsoraceae</taxon>
        <taxon>Melampsora</taxon>
    </lineage>
</organism>
<dbReference type="Proteomes" id="UP000001072">
    <property type="component" value="Unassembled WGS sequence"/>
</dbReference>
<feature type="region of interest" description="Disordered" evidence="1">
    <location>
        <begin position="1"/>
        <end position="36"/>
    </location>
</feature>
<reference evidence="3" key="1">
    <citation type="journal article" date="2011" name="Proc. Natl. Acad. Sci. U.S.A.">
        <title>Obligate biotrophy features unraveled by the genomic analysis of rust fungi.</title>
        <authorList>
            <person name="Duplessis S."/>
            <person name="Cuomo C.A."/>
            <person name="Lin Y.-C."/>
            <person name="Aerts A."/>
            <person name="Tisserant E."/>
            <person name="Veneault-Fourrey C."/>
            <person name="Joly D.L."/>
            <person name="Hacquard S."/>
            <person name="Amselem J."/>
            <person name="Cantarel B.L."/>
            <person name="Chiu R."/>
            <person name="Coutinho P.M."/>
            <person name="Feau N."/>
            <person name="Field M."/>
            <person name="Frey P."/>
            <person name="Gelhaye E."/>
            <person name="Goldberg J."/>
            <person name="Grabherr M.G."/>
            <person name="Kodira C.D."/>
            <person name="Kohler A."/>
            <person name="Kuees U."/>
            <person name="Lindquist E.A."/>
            <person name="Lucas S.M."/>
            <person name="Mago R."/>
            <person name="Mauceli E."/>
            <person name="Morin E."/>
            <person name="Murat C."/>
            <person name="Pangilinan J.L."/>
            <person name="Park R."/>
            <person name="Pearson M."/>
            <person name="Quesneville H."/>
            <person name="Rouhier N."/>
            <person name="Sakthikumar S."/>
            <person name="Salamov A.A."/>
            <person name="Schmutz J."/>
            <person name="Selles B."/>
            <person name="Shapiro H."/>
            <person name="Tanguay P."/>
            <person name="Tuskan G.A."/>
            <person name="Henrissat B."/>
            <person name="Van de Peer Y."/>
            <person name="Rouze P."/>
            <person name="Ellis J.G."/>
            <person name="Dodds P.N."/>
            <person name="Schein J.E."/>
            <person name="Zhong S."/>
            <person name="Hamelin R.C."/>
            <person name="Grigoriev I.V."/>
            <person name="Szabo L.J."/>
            <person name="Martin F."/>
        </authorList>
    </citation>
    <scope>NUCLEOTIDE SEQUENCE [LARGE SCALE GENOMIC DNA]</scope>
    <source>
        <strain evidence="3">98AG31 / pathotype 3-4-7</strain>
    </source>
</reference>